<dbReference type="EMBL" id="NJHN03000075">
    <property type="protein sequence ID" value="KAH9417665.1"/>
    <property type="molecule type" value="Genomic_DNA"/>
</dbReference>
<sequence>MLIIIINNFTTVKQLYSPNRIDGVLDFFVLIQIIGQKYEIILFFWLGWISFFLYFTSFGSMNKHFRIDDVDDGINGDDYIIPEL</sequence>
<evidence type="ECO:0000313" key="3">
    <source>
        <dbReference type="Proteomes" id="UP000887458"/>
    </source>
</evidence>
<comment type="caution">
    <text evidence="2">The sequence shown here is derived from an EMBL/GenBank/DDBJ whole genome shotgun (WGS) entry which is preliminary data.</text>
</comment>
<organism evidence="2 3">
    <name type="scientific">Dermatophagoides pteronyssinus</name>
    <name type="common">European house dust mite</name>
    <dbReference type="NCBI Taxonomy" id="6956"/>
    <lineage>
        <taxon>Eukaryota</taxon>
        <taxon>Metazoa</taxon>
        <taxon>Ecdysozoa</taxon>
        <taxon>Arthropoda</taxon>
        <taxon>Chelicerata</taxon>
        <taxon>Arachnida</taxon>
        <taxon>Acari</taxon>
        <taxon>Acariformes</taxon>
        <taxon>Sarcoptiformes</taxon>
        <taxon>Astigmata</taxon>
        <taxon>Psoroptidia</taxon>
        <taxon>Analgoidea</taxon>
        <taxon>Pyroglyphidae</taxon>
        <taxon>Dermatophagoidinae</taxon>
        <taxon>Dermatophagoides</taxon>
    </lineage>
</organism>
<keyword evidence="3" id="KW-1185">Reference proteome</keyword>
<reference evidence="2 3" key="1">
    <citation type="journal article" date="2018" name="J. Allergy Clin. Immunol.">
        <title>High-quality assembly of Dermatophagoides pteronyssinus genome and transcriptome reveals a wide range of novel allergens.</title>
        <authorList>
            <person name="Liu X.Y."/>
            <person name="Yang K.Y."/>
            <person name="Wang M.Q."/>
            <person name="Kwok J.S."/>
            <person name="Zeng X."/>
            <person name="Yang Z."/>
            <person name="Xiao X.J."/>
            <person name="Lau C.P."/>
            <person name="Li Y."/>
            <person name="Huang Z.M."/>
            <person name="Ba J.G."/>
            <person name="Yim A.K."/>
            <person name="Ouyang C.Y."/>
            <person name="Ngai S.M."/>
            <person name="Chan T.F."/>
            <person name="Leung E.L."/>
            <person name="Liu L."/>
            <person name="Liu Z.G."/>
            <person name="Tsui S.K."/>
        </authorList>
    </citation>
    <scope>NUCLEOTIDE SEQUENCE [LARGE SCALE GENOMIC DNA]</scope>
    <source>
        <strain evidence="2">Derp</strain>
    </source>
</reference>
<protein>
    <submittedName>
        <fullName evidence="2">Uncharacterized protein</fullName>
    </submittedName>
</protein>
<evidence type="ECO:0000313" key="2">
    <source>
        <dbReference type="EMBL" id="KAH9417665.1"/>
    </source>
</evidence>
<accession>A0ABQ8J546</accession>
<reference evidence="2 3" key="2">
    <citation type="journal article" date="2022" name="Mol. Biol. Evol.">
        <title>Comparative Genomics Reveals Insights into the Divergent Evolution of Astigmatic Mites and Household Pest Adaptations.</title>
        <authorList>
            <person name="Xiong Q."/>
            <person name="Wan A.T."/>
            <person name="Liu X."/>
            <person name="Fung C.S."/>
            <person name="Xiao X."/>
            <person name="Malainual N."/>
            <person name="Hou J."/>
            <person name="Wang L."/>
            <person name="Wang M."/>
            <person name="Yang K.Y."/>
            <person name="Cui Y."/>
            <person name="Leung E.L."/>
            <person name="Nong W."/>
            <person name="Shin S.K."/>
            <person name="Au S.W."/>
            <person name="Jeong K.Y."/>
            <person name="Chew F.T."/>
            <person name="Hui J.H."/>
            <person name="Leung T.F."/>
            <person name="Tungtrongchitr A."/>
            <person name="Zhong N."/>
            <person name="Liu Z."/>
            <person name="Tsui S.K."/>
        </authorList>
    </citation>
    <scope>NUCLEOTIDE SEQUENCE [LARGE SCALE GENOMIC DNA]</scope>
    <source>
        <strain evidence="2">Derp</strain>
    </source>
</reference>
<evidence type="ECO:0000256" key="1">
    <source>
        <dbReference type="SAM" id="Phobius"/>
    </source>
</evidence>
<proteinExistence type="predicted"/>
<gene>
    <name evidence="2" type="ORF">DERP_010480</name>
</gene>
<feature type="transmembrane region" description="Helical" evidence="1">
    <location>
        <begin position="40"/>
        <end position="58"/>
    </location>
</feature>
<keyword evidence="1" id="KW-1133">Transmembrane helix</keyword>
<keyword evidence="1" id="KW-0472">Membrane</keyword>
<keyword evidence="1" id="KW-0812">Transmembrane</keyword>
<dbReference type="Proteomes" id="UP000887458">
    <property type="component" value="Unassembled WGS sequence"/>
</dbReference>
<name>A0ABQ8J546_DERPT</name>